<keyword evidence="2" id="KW-1185">Reference proteome</keyword>
<comment type="caution">
    <text evidence="1">The sequence shown here is derived from an EMBL/GenBank/DDBJ whole genome shotgun (WGS) entry which is preliminary data.</text>
</comment>
<dbReference type="EMBL" id="QTSX02004452">
    <property type="protein sequence ID" value="KAJ9064564.1"/>
    <property type="molecule type" value="Genomic_DNA"/>
</dbReference>
<proteinExistence type="predicted"/>
<reference evidence="1" key="1">
    <citation type="submission" date="2022-04" db="EMBL/GenBank/DDBJ databases">
        <title>Genome of the entomopathogenic fungus Entomophthora muscae.</title>
        <authorList>
            <person name="Elya C."/>
            <person name="Lovett B.R."/>
            <person name="Lee E."/>
            <person name="Macias A.M."/>
            <person name="Hajek A.E."/>
            <person name="De Bivort B.L."/>
            <person name="Kasson M.T."/>
            <person name="De Fine Licht H.H."/>
            <person name="Stajich J.E."/>
        </authorList>
    </citation>
    <scope>NUCLEOTIDE SEQUENCE</scope>
    <source>
        <strain evidence="1">Berkeley</strain>
    </source>
</reference>
<gene>
    <name evidence="1" type="ORF">DSO57_1029278</name>
</gene>
<name>A0ACC2SQ89_9FUNG</name>
<sequence>MVASSAAEVEGLDCSERGYLTTNEQPCSCQGYDTDVLVGAPMGLVALEATPELKDLSQYPPKPP</sequence>
<accession>A0ACC2SQ89</accession>
<dbReference type="Proteomes" id="UP001165960">
    <property type="component" value="Unassembled WGS sequence"/>
</dbReference>
<protein>
    <submittedName>
        <fullName evidence="1">Uncharacterized protein</fullName>
    </submittedName>
</protein>
<evidence type="ECO:0000313" key="1">
    <source>
        <dbReference type="EMBL" id="KAJ9064564.1"/>
    </source>
</evidence>
<evidence type="ECO:0000313" key="2">
    <source>
        <dbReference type="Proteomes" id="UP001165960"/>
    </source>
</evidence>
<organism evidence="1 2">
    <name type="scientific">Entomophthora muscae</name>
    <dbReference type="NCBI Taxonomy" id="34485"/>
    <lineage>
        <taxon>Eukaryota</taxon>
        <taxon>Fungi</taxon>
        <taxon>Fungi incertae sedis</taxon>
        <taxon>Zoopagomycota</taxon>
        <taxon>Entomophthoromycotina</taxon>
        <taxon>Entomophthoromycetes</taxon>
        <taxon>Entomophthorales</taxon>
        <taxon>Entomophthoraceae</taxon>
        <taxon>Entomophthora</taxon>
    </lineage>
</organism>